<dbReference type="RefSeq" id="WP_135996986.1">
    <property type="nucleotide sequence ID" value="NZ_CP071057.1"/>
</dbReference>
<keyword evidence="2" id="KW-0378">Hydrolase</keyword>
<dbReference type="SUPFAM" id="SSF56601">
    <property type="entry name" value="beta-lactamase/transpeptidase-like"/>
    <property type="match status" value="1"/>
</dbReference>
<dbReference type="EMBL" id="SRXW01000004">
    <property type="protein sequence ID" value="TGY87985.1"/>
    <property type="molecule type" value="Genomic_DNA"/>
</dbReference>
<dbReference type="InterPro" id="IPR012338">
    <property type="entry name" value="Beta-lactam/transpept-like"/>
</dbReference>
<dbReference type="Gene3D" id="3.40.710.10">
    <property type="entry name" value="DD-peptidase/beta-lactamase superfamily"/>
    <property type="match status" value="1"/>
</dbReference>
<evidence type="ECO:0000313" key="3">
    <source>
        <dbReference type="Proteomes" id="UP000308054"/>
    </source>
</evidence>
<dbReference type="Proteomes" id="UP000308054">
    <property type="component" value="Unassembled WGS sequence"/>
</dbReference>
<comment type="caution">
    <text evidence="2">The sequence shown here is derived from an EMBL/GenBank/DDBJ whole genome shotgun (WGS) entry which is preliminary data.</text>
</comment>
<dbReference type="InterPro" id="IPR050491">
    <property type="entry name" value="AmpC-like"/>
</dbReference>
<dbReference type="Pfam" id="PF00144">
    <property type="entry name" value="Beta-lactamase"/>
    <property type="match status" value="1"/>
</dbReference>
<accession>A0A4S2GXW8</accession>
<gene>
    <name evidence="2" type="ORF">E5163_13860</name>
</gene>
<sequence>MPGIVTGLFAVLAGILAGPFVEKAIADEPVSLDEALVIVPAVELDGDPGPTLEMRMRRYGVVAVSLARIEDFELVERSVVGTLANGGSTPATPDTQFQAASISKPVAAFAVMSLVDDGLVDLDAPANSYLESWRIPELNPGEPVTVRDLLSHTSGLGPRSYPGLERGTPPPSLTQILDGAPESYGDPVSPVSPKGAYAYSGGGYMVLQALIQDVTGQPFESYLRQRVFDPAGMTDSSYALREHADGASFGHDWTGAPVEGGWAEYPQAAAAGLWSSPTELANLLLSYMRSYRGEAGGVVSPESARLMAQPVVQGMGLGFGVDGEGEARRLSHAGWSLGYRAYLVAYPETGDGIVIMTNGQAGHHLIDDVLRTYGRSYGWPGFGESPRLSAAAWSEARLEATAGRYGVAPAGFEIELKRRGSEFELITARGSRYRVVPTSTDRMSLVETGDAVQVDWNTGTLTIWGMSAAPLQAD</sequence>
<dbReference type="GO" id="GO:0016787">
    <property type="term" value="F:hydrolase activity"/>
    <property type="evidence" value="ECO:0007669"/>
    <property type="project" value="UniProtKB-KW"/>
</dbReference>
<evidence type="ECO:0000313" key="2">
    <source>
        <dbReference type="EMBL" id="TGY87985.1"/>
    </source>
</evidence>
<name>A0A4S2GXW8_9PROT</name>
<dbReference type="PANTHER" id="PTHR46825">
    <property type="entry name" value="D-ALANYL-D-ALANINE-CARBOXYPEPTIDASE/ENDOPEPTIDASE AMPH"/>
    <property type="match status" value="1"/>
</dbReference>
<dbReference type="OrthoDB" id="5377981at2"/>
<feature type="domain" description="Beta-lactamase-related" evidence="1">
    <location>
        <begin position="55"/>
        <end position="362"/>
    </location>
</feature>
<organism evidence="2 3">
    <name type="scientific">Marinicauda algicola</name>
    <dbReference type="NCBI Taxonomy" id="2029849"/>
    <lineage>
        <taxon>Bacteria</taxon>
        <taxon>Pseudomonadati</taxon>
        <taxon>Pseudomonadota</taxon>
        <taxon>Alphaproteobacteria</taxon>
        <taxon>Maricaulales</taxon>
        <taxon>Maricaulaceae</taxon>
        <taxon>Marinicauda</taxon>
    </lineage>
</organism>
<keyword evidence="3" id="KW-1185">Reference proteome</keyword>
<evidence type="ECO:0000259" key="1">
    <source>
        <dbReference type="Pfam" id="PF00144"/>
    </source>
</evidence>
<dbReference type="AlphaFoldDB" id="A0A4S2GXW8"/>
<proteinExistence type="predicted"/>
<reference evidence="2 3" key="1">
    <citation type="journal article" date="2017" name="Int. J. Syst. Evol. Microbiol.">
        <title>Marinicauda algicola sp. nov., isolated from a marine red alga Rhodosorus marinus.</title>
        <authorList>
            <person name="Jeong S.E."/>
            <person name="Jeon S.H."/>
            <person name="Chun B.H."/>
            <person name="Kim D.W."/>
            <person name="Jeon C.O."/>
        </authorList>
    </citation>
    <scope>NUCLEOTIDE SEQUENCE [LARGE SCALE GENOMIC DNA]</scope>
    <source>
        <strain evidence="2 3">JCM 31718</strain>
    </source>
</reference>
<dbReference type="InterPro" id="IPR001466">
    <property type="entry name" value="Beta-lactam-related"/>
</dbReference>
<dbReference type="PANTHER" id="PTHR46825:SF12">
    <property type="entry name" value="PENICILLIN-BINDING PROTEIN 4"/>
    <property type="match status" value="1"/>
</dbReference>
<protein>
    <submittedName>
        <fullName evidence="2">Class A beta-lactamase-related serine hydrolase</fullName>
    </submittedName>
</protein>